<keyword evidence="4" id="KW-1185">Reference proteome</keyword>
<dbReference type="EMBL" id="CAMXCT020003669">
    <property type="protein sequence ID" value="CAL1159071.1"/>
    <property type="molecule type" value="Genomic_DNA"/>
</dbReference>
<evidence type="ECO:0000313" key="2">
    <source>
        <dbReference type="EMBL" id="CAI4005696.1"/>
    </source>
</evidence>
<sequence>MQRWEKGKWVDAEAGDLQQGDFVLCTEGKCRLDAVEHLYQQAKTVQVVVNPDEVFQAFHAPSTSFLCKGQAGQAGEDAPRTPAASSSGHHLHPAGVVTRRNRRGGQNLRDATAAVNRWTRANLDQTDLYSHVDTGIWSDW</sequence>
<reference evidence="3" key="2">
    <citation type="submission" date="2024-04" db="EMBL/GenBank/DDBJ databases">
        <authorList>
            <person name="Chen Y."/>
            <person name="Shah S."/>
            <person name="Dougan E. K."/>
            <person name="Thang M."/>
            <person name="Chan C."/>
        </authorList>
    </citation>
    <scope>NUCLEOTIDE SEQUENCE [LARGE SCALE GENOMIC DNA]</scope>
</reference>
<comment type="caution">
    <text evidence="2">The sequence shown here is derived from an EMBL/GenBank/DDBJ whole genome shotgun (WGS) entry which is preliminary data.</text>
</comment>
<dbReference type="AlphaFoldDB" id="A0A9P1GCG3"/>
<dbReference type="Proteomes" id="UP001152797">
    <property type="component" value="Unassembled WGS sequence"/>
</dbReference>
<proteinExistence type="predicted"/>
<dbReference type="EMBL" id="CAMXCT010003669">
    <property type="protein sequence ID" value="CAI4005696.1"/>
    <property type="molecule type" value="Genomic_DNA"/>
</dbReference>
<evidence type="ECO:0000256" key="1">
    <source>
        <dbReference type="SAM" id="MobiDB-lite"/>
    </source>
</evidence>
<gene>
    <name evidence="2" type="ORF">C1SCF055_LOCUS31400</name>
</gene>
<reference evidence="2" key="1">
    <citation type="submission" date="2022-10" db="EMBL/GenBank/DDBJ databases">
        <authorList>
            <person name="Chen Y."/>
            <person name="Dougan E. K."/>
            <person name="Chan C."/>
            <person name="Rhodes N."/>
            <person name="Thang M."/>
        </authorList>
    </citation>
    <scope>NUCLEOTIDE SEQUENCE</scope>
</reference>
<name>A0A9P1GCG3_9DINO</name>
<feature type="region of interest" description="Disordered" evidence="1">
    <location>
        <begin position="69"/>
        <end position="107"/>
    </location>
</feature>
<organism evidence="2">
    <name type="scientific">Cladocopium goreaui</name>
    <dbReference type="NCBI Taxonomy" id="2562237"/>
    <lineage>
        <taxon>Eukaryota</taxon>
        <taxon>Sar</taxon>
        <taxon>Alveolata</taxon>
        <taxon>Dinophyceae</taxon>
        <taxon>Suessiales</taxon>
        <taxon>Symbiodiniaceae</taxon>
        <taxon>Cladocopium</taxon>
    </lineage>
</organism>
<dbReference type="EMBL" id="CAMXCT030003669">
    <property type="protein sequence ID" value="CAL4793008.1"/>
    <property type="molecule type" value="Genomic_DNA"/>
</dbReference>
<accession>A0A9P1GCG3</accession>
<protein>
    <submittedName>
        <fullName evidence="2">Uncharacterized protein</fullName>
    </submittedName>
</protein>
<evidence type="ECO:0000313" key="4">
    <source>
        <dbReference type="Proteomes" id="UP001152797"/>
    </source>
</evidence>
<evidence type="ECO:0000313" key="3">
    <source>
        <dbReference type="EMBL" id="CAL1159071.1"/>
    </source>
</evidence>